<dbReference type="GO" id="GO:0006631">
    <property type="term" value="P:fatty acid metabolic process"/>
    <property type="evidence" value="ECO:0007669"/>
    <property type="project" value="UniProtKB-KW"/>
</dbReference>
<evidence type="ECO:0000256" key="4">
    <source>
        <dbReference type="ARBA" id="ARBA00023098"/>
    </source>
</evidence>
<dbReference type="PANTHER" id="PTHR43602:SF1">
    <property type="entry name" value="ENOYL-COA HYDRATASE DOMAIN-CONTAINING PROTEIN 3, MITOCHONDRIAL"/>
    <property type="match status" value="1"/>
</dbReference>
<dbReference type="InterPro" id="IPR052377">
    <property type="entry name" value="Mitochondrial_ECH-domain"/>
</dbReference>
<dbReference type="Gene3D" id="3.90.226.10">
    <property type="entry name" value="2-enoyl-CoA Hydratase, Chain A, domain 1"/>
    <property type="match status" value="1"/>
</dbReference>
<evidence type="ECO:0000256" key="2">
    <source>
        <dbReference type="ARBA" id="ARBA00022832"/>
    </source>
</evidence>
<dbReference type="NCBIfam" id="NF006008">
    <property type="entry name" value="PRK08139.1"/>
    <property type="match status" value="1"/>
</dbReference>
<evidence type="ECO:0000256" key="5">
    <source>
        <dbReference type="ARBA" id="ARBA00023128"/>
    </source>
</evidence>
<dbReference type="PANTHER" id="PTHR43602">
    <property type="match status" value="1"/>
</dbReference>
<comment type="function">
    <text evidence="6">May play a role in fatty acid biosynthesis and insulin sensitivity.</text>
</comment>
<dbReference type="Pfam" id="PF00378">
    <property type="entry name" value="ECH_1"/>
    <property type="match status" value="1"/>
</dbReference>
<comment type="subcellular location">
    <subcellularLocation>
        <location evidence="1">Mitochondrion</location>
    </subcellularLocation>
</comment>
<dbReference type="EMBL" id="UINC01064349">
    <property type="protein sequence ID" value="SVB92926.1"/>
    <property type="molecule type" value="Genomic_DNA"/>
</dbReference>
<keyword evidence="2" id="KW-0276">Fatty acid metabolism</keyword>
<keyword evidence="4" id="KW-0443">Lipid metabolism</keyword>
<evidence type="ECO:0000313" key="8">
    <source>
        <dbReference type="EMBL" id="SVB92926.1"/>
    </source>
</evidence>
<evidence type="ECO:0000256" key="3">
    <source>
        <dbReference type="ARBA" id="ARBA00022946"/>
    </source>
</evidence>
<evidence type="ECO:0000256" key="6">
    <source>
        <dbReference type="ARBA" id="ARBA00037410"/>
    </source>
</evidence>
<dbReference type="GO" id="GO:0016836">
    <property type="term" value="F:hydro-lyase activity"/>
    <property type="evidence" value="ECO:0007669"/>
    <property type="project" value="TreeGrafter"/>
</dbReference>
<dbReference type="AlphaFoldDB" id="A0A382I004"/>
<dbReference type="InterPro" id="IPR001753">
    <property type="entry name" value="Enoyl-CoA_hydra/iso"/>
</dbReference>
<proteinExistence type="predicted"/>
<keyword evidence="5" id="KW-0496">Mitochondrion</keyword>
<keyword evidence="3" id="KW-0809">Transit peptide</keyword>
<organism evidence="8">
    <name type="scientific">marine metagenome</name>
    <dbReference type="NCBI Taxonomy" id="408172"/>
    <lineage>
        <taxon>unclassified sequences</taxon>
        <taxon>metagenomes</taxon>
        <taxon>ecological metagenomes</taxon>
    </lineage>
</organism>
<dbReference type="Gene3D" id="1.10.12.10">
    <property type="entry name" value="Lyase 2-enoyl-coa Hydratase, Chain A, domain 2"/>
    <property type="match status" value="1"/>
</dbReference>
<dbReference type="InterPro" id="IPR014748">
    <property type="entry name" value="Enoyl-CoA_hydra_C"/>
</dbReference>
<dbReference type="SUPFAM" id="SSF52096">
    <property type="entry name" value="ClpP/crotonase"/>
    <property type="match status" value="1"/>
</dbReference>
<evidence type="ECO:0000256" key="7">
    <source>
        <dbReference type="ARBA" id="ARBA00040545"/>
    </source>
</evidence>
<gene>
    <name evidence="8" type="ORF">METZ01_LOCUS245780</name>
</gene>
<evidence type="ECO:0000256" key="1">
    <source>
        <dbReference type="ARBA" id="ARBA00004173"/>
    </source>
</evidence>
<name>A0A382I004_9ZZZZ</name>
<sequence length="254" mass="28275">MIKNLGQGIKNVKINDPKTYNSLSFVTLNALLNTFKKLDKDNSTKVIILEGVGKGFSAGHNLKEVRSLKKRSKYLKLFNLCSKLMLQIVEGRKPVIAKVHGAAYAAGCQLVASCDLAYSTNDTTFATPGVNIGLFCSTPMVAVSRKVNRKRMMKMLLTGEPIKASYAKEIGLINDHFSKSKLNSEVLKLAKNIASKSNLTIKIGKQAFYKQLEMPLRKAYAYTSKMMTLNMMAMDAKEGISAFLEKRKPNWKHK</sequence>
<dbReference type="InterPro" id="IPR029045">
    <property type="entry name" value="ClpP/crotonase-like_dom_sf"/>
</dbReference>
<protein>
    <recommendedName>
        <fullName evidence="7">Enoyl-CoA hydratase domain-containing protein 3, mitochondrial</fullName>
    </recommendedName>
</protein>
<dbReference type="GO" id="GO:0005739">
    <property type="term" value="C:mitochondrion"/>
    <property type="evidence" value="ECO:0007669"/>
    <property type="project" value="UniProtKB-SubCell"/>
</dbReference>
<accession>A0A382I004</accession>
<reference evidence="8" key="1">
    <citation type="submission" date="2018-05" db="EMBL/GenBank/DDBJ databases">
        <authorList>
            <person name="Lanie J.A."/>
            <person name="Ng W.-L."/>
            <person name="Kazmierczak K.M."/>
            <person name="Andrzejewski T.M."/>
            <person name="Davidsen T.M."/>
            <person name="Wayne K.J."/>
            <person name="Tettelin H."/>
            <person name="Glass J.I."/>
            <person name="Rusch D."/>
            <person name="Podicherti R."/>
            <person name="Tsui H.-C.T."/>
            <person name="Winkler M.E."/>
        </authorList>
    </citation>
    <scope>NUCLEOTIDE SEQUENCE</scope>
</reference>
<dbReference type="CDD" id="cd06558">
    <property type="entry name" value="crotonase-like"/>
    <property type="match status" value="1"/>
</dbReference>